<evidence type="ECO:0000313" key="8">
    <source>
        <dbReference type="Proteomes" id="UP001058120"/>
    </source>
</evidence>
<evidence type="ECO:0000256" key="1">
    <source>
        <dbReference type="ARBA" id="ARBA00003640"/>
    </source>
</evidence>
<evidence type="ECO:0000256" key="3">
    <source>
        <dbReference type="ARBA" id="ARBA00016118"/>
    </source>
</evidence>
<keyword evidence="8" id="KW-1185">Reference proteome</keyword>
<accession>A0ABY5Y1P2</accession>
<keyword evidence="5" id="KW-0051">Antiviral defense</keyword>
<dbReference type="Pfam" id="PF03750">
    <property type="entry name" value="Csm2_III-A"/>
    <property type="match status" value="1"/>
</dbReference>
<name>A0ABY5Y1P2_9BACT</name>
<protein>
    <recommendedName>
        <fullName evidence="3">CRISPR system Cms protein Csm2</fullName>
    </recommendedName>
    <alternativeName>
        <fullName evidence="6">CRISPR type III A-associated protein Csm2</fullName>
    </alternativeName>
</protein>
<dbReference type="EMBL" id="CP065938">
    <property type="protein sequence ID" value="UWX05981.1"/>
    <property type="molecule type" value="Genomic_DNA"/>
</dbReference>
<dbReference type="RefSeq" id="WP_334315576.1">
    <property type="nucleotide sequence ID" value="NZ_CP065938.1"/>
</dbReference>
<reference evidence="7" key="1">
    <citation type="submission" date="2020-12" db="EMBL/GenBank/DDBJ databases">
        <title>Taurinivorans muris gen. nov., sp. nov., fundamental and realized metabolic niche of a ubiquitous sulfidogenic bacterium in the murine intestine.</title>
        <authorList>
            <person name="Ye H."/>
            <person name="Hanson B.T."/>
            <person name="Loy A."/>
        </authorList>
    </citation>
    <scope>NUCLEOTIDE SEQUENCE</scope>
    <source>
        <strain evidence="7">LT0009</strain>
    </source>
</reference>
<dbReference type="NCBIfam" id="TIGR01870">
    <property type="entry name" value="cas_TM1810_Csm2"/>
    <property type="match status" value="1"/>
</dbReference>
<sequence>MADFGVEKAAEDLANDFVNEKITSAQLRKFYNEFKGLERKYQTKMLAKTSDTISKDDILNSILPQIKIMKAKVSYAKSRKVVPQVFEDWLKKSVDDINSAKEFEAFLLHFEAIVGYAYGTGKLKD</sequence>
<evidence type="ECO:0000256" key="6">
    <source>
        <dbReference type="ARBA" id="ARBA00031723"/>
    </source>
</evidence>
<evidence type="ECO:0000256" key="5">
    <source>
        <dbReference type="ARBA" id="ARBA00023118"/>
    </source>
</evidence>
<comment type="similarity">
    <text evidence="2">Belongs to the CRISPR-associated Csm2 family.</text>
</comment>
<dbReference type="InterPro" id="IPR010149">
    <property type="entry name" value="CRISPR-assoc_prot_Csm2_III-A"/>
</dbReference>
<keyword evidence="4" id="KW-0694">RNA-binding</keyword>
<proteinExistence type="inferred from homology"/>
<comment type="function">
    <text evidence="1">This subunit may be involved in monitoring complementarity of crRNA and target RNA.</text>
</comment>
<evidence type="ECO:0000256" key="2">
    <source>
        <dbReference type="ARBA" id="ARBA00006896"/>
    </source>
</evidence>
<organism evidence="7 8">
    <name type="scientific">Taurinivorans muris</name>
    <dbReference type="NCBI Taxonomy" id="2787751"/>
    <lineage>
        <taxon>Bacteria</taxon>
        <taxon>Pseudomonadati</taxon>
        <taxon>Thermodesulfobacteriota</taxon>
        <taxon>Desulfovibrionia</taxon>
        <taxon>Desulfovibrionales</taxon>
        <taxon>Desulfovibrionaceae</taxon>
        <taxon>Taurinivorans</taxon>
    </lineage>
</organism>
<dbReference type="Proteomes" id="UP001058120">
    <property type="component" value="Chromosome"/>
</dbReference>
<evidence type="ECO:0000256" key="4">
    <source>
        <dbReference type="ARBA" id="ARBA00022884"/>
    </source>
</evidence>
<evidence type="ECO:0000313" key="7">
    <source>
        <dbReference type="EMBL" id="UWX05981.1"/>
    </source>
</evidence>
<gene>
    <name evidence="7" type="primary">csm2</name>
    <name evidence="7" type="ORF">JBF11_01255</name>
</gene>